<accession>A0A6A6UYU5</accession>
<feature type="signal peptide" evidence="1">
    <location>
        <begin position="1"/>
        <end position="19"/>
    </location>
</feature>
<gene>
    <name evidence="2" type="ORF">M011DRAFT_481861</name>
</gene>
<evidence type="ECO:0000313" key="3">
    <source>
        <dbReference type="Proteomes" id="UP000799440"/>
    </source>
</evidence>
<keyword evidence="3" id="KW-1185">Reference proteome</keyword>
<protein>
    <submittedName>
        <fullName evidence="2">Uncharacterized protein</fullName>
    </submittedName>
</protein>
<evidence type="ECO:0000313" key="2">
    <source>
        <dbReference type="EMBL" id="KAF2742261.1"/>
    </source>
</evidence>
<name>A0A6A6UYU5_9PLEO</name>
<dbReference type="OrthoDB" id="3745536at2759"/>
<evidence type="ECO:0000256" key="1">
    <source>
        <dbReference type="SAM" id="SignalP"/>
    </source>
</evidence>
<proteinExistence type="predicted"/>
<organism evidence="2 3">
    <name type="scientific">Sporormia fimetaria CBS 119925</name>
    <dbReference type="NCBI Taxonomy" id="1340428"/>
    <lineage>
        <taxon>Eukaryota</taxon>
        <taxon>Fungi</taxon>
        <taxon>Dikarya</taxon>
        <taxon>Ascomycota</taxon>
        <taxon>Pezizomycotina</taxon>
        <taxon>Dothideomycetes</taxon>
        <taxon>Pleosporomycetidae</taxon>
        <taxon>Pleosporales</taxon>
        <taxon>Sporormiaceae</taxon>
        <taxon>Sporormia</taxon>
    </lineage>
</organism>
<sequence length="132" mass="13617">MQTKAILTSLLLAAAGTQAAPAIESRQVTSIPVSIYDNNNCVGSIVTTINVPTDGSCFSIAPILTANTDSARIDVPGSIPNGCTVTIFNTSDCKTQGGNLVSFSGTGQCLSFHAPNPIDPFIRAIRTSGNCQ</sequence>
<dbReference type="Proteomes" id="UP000799440">
    <property type="component" value="Unassembled WGS sequence"/>
</dbReference>
<dbReference type="EMBL" id="MU006612">
    <property type="protein sequence ID" value="KAF2742261.1"/>
    <property type="molecule type" value="Genomic_DNA"/>
</dbReference>
<reference evidence="2" key="1">
    <citation type="journal article" date="2020" name="Stud. Mycol.">
        <title>101 Dothideomycetes genomes: a test case for predicting lifestyles and emergence of pathogens.</title>
        <authorList>
            <person name="Haridas S."/>
            <person name="Albert R."/>
            <person name="Binder M."/>
            <person name="Bloem J."/>
            <person name="Labutti K."/>
            <person name="Salamov A."/>
            <person name="Andreopoulos B."/>
            <person name="Baker S."/>
            <person name="Barry K."/>
            <person name="Bills G."/>
            <person name="Bluhm B."/>
            <person name="Cannon C."/>
            <person name="Castanera R."/>
            <person name="Culley D."/>
            <person name="Daum C."/>
            <person name="Ezra D."/>
            <person name="Gonzalez J."/>
            <person name="Henrissat B."/>
            <person name="Kuo A."/>
            <person name="Liang C."/>
            <person name="Lipzen A."/>
            <person name="Lutzoni F."/>
            <person name="Magnuson J."/>
            <person name="Mondo S."/>
            <person name="Nolan M."/>
            <person name="Ohm R."/>
            <person name="Pangilinan J."/>
            <person name="Park H.-J."/>
            <person name="Ramirez L."/>
            <person name="Alfaro M."/>
            <person name="Sun H."/>
            <person name="Tritt A."/>
            <person name="Yoshinaga Y."/>
            <person name="Zwiers L.-H."/>
            <person name="Turgeon B."/>
            <person name="Goodwin S."/>
            <person name="Spatafora J."/>
            <person name="Crous P."/>
            <person name="Grigoriev I."/>
        </authorList>
    </citation>
    <scope>NUCLEOTIDE SEQUENCE</scope>
    <source>
        <strain evidence="2">CBS 119925</strain>
    </source>
</reference>
<feature type="chain" id="PRO_5025443990" evidence="1">
    <location>
        <begin position="20"/>
        <end position="132"/>
    </location>
</feature>
<dbReference type="AlphaFoldDB" id="A0A6A6UYU5"/>
<keyword evidence="1" id="KW-0732">Signal</keyword>